<dbReference type="CDD" id="cd03465">
    <property type="entry name" value="URO-D_like"/>
    <property type="match status" value="1"/>
</dbReference>
<dbReference type="KEGG" id="msj:MSSAC_4069"/>
<feature type="domain" description="B12-binding N-terminal" evidence="7">
    <location>
        <begin position="1"/>
        <end position="91"/>
    </location>
</feature>
<comment type="similarity">
    <text evidence="1">Belongs to the methylamine corrinoid protein family.</text>
</comment>
<dbReference type="InterPro" id="IPR050554">
    <property type="entry name" value="Met_Synthase/Corrinoid"/>
</dbReference>
<evidence type="ECO:0000259" key="7">
    <source>
        <dbReference type="PROSITE" id="PS51337"/>
    </source>
</evidence>
<dbReference type="Gene3D" id="3.20.20.210">
    <property type="match status" value="1"/>
</dbReference>
<dbReference type="InterPro" id="IPR006158">
    <property type="entry name" value="Cobalamin-bd"/>
</dbReference>
<evidence type="ECO:0000313" key="8">
    <source>
        <dbReference type="EMBL" id="AKB38659.1"/>
    </source>
</evidence>
<dbReference type="STRING" id="1434118.MSSAC_4069"/>
<sequence length="631" mass="68701">MAKEDILNVLADAVVDGDDELAEEFAQKALDEELDAYEAIVDGLARGMKIISDMYERGEAFVPSLLLAADAMYAGMDILTPYMKVDGTSAPKNVIIGTVEGDVHDIGKNLVKTMMTAAGFNMIDLGCDVPLDKFAETAKEKKAAAISMSTLMTTTMGGMETVIEQLQEEGIRDSLIVMVGGAPISQAFADSVGADGTALDASAAVDTLSSLVSELPSDSWSDSAIATSKMKYKETLAQKSGKEKVDIGRVTAEKIIAEFDSVVPKFNETMTKAERFGAAFKDKKVDRLPVAPLACGVSRKFVPCAYIDYSTKAEKYADCVEAGIKYFNMDTFVGLTDLCVDAADFGATIRYPEEDTPAAIGHLEDYEKLEVPDLKEGTRAYNLIQGNKLATEKAHALDAPMTALIEGPMVALTQIMGATRVLSDLRTNPDVVLKALDKTTAYVEEIMKGMFEDAQPDNLCIVNLWTNNVILSADEYMKSEGQVMQDRIAPLYKKYNKPVVIHNCADAPHWELINKWNTEYYSYTFYPDEAGKGSKDHKYLISTYGKETMFGGEVSPIVFLDNSPEGLQKMKADTIALQESVLNTLKENGMQSKYMISTGCEVPPGAPCDSITAQTYTVAEKGPELYKKIIG</sequence>
<keyword evidence="4" id="KW-0484">Methanogenesis</keyword>
<dbReference type="GO" id="GO:0015948">
    <property type="term" value="P:methanogenesis"/>
    <property type="evidence" value="ECO:0007669"/>
    <property type="project" value="UniProtKB-KW"/>
</dbReference>
<dbReference type="FunFam" id="3.20.20.210:FF:000014">
    <property type="entry name" value="Dimethylsulfide methyltransferase corrinoid protein"/>
    <property type="match status" value="1"/>
</dbReference>
<dbReference type="Gene3D" id="3.40.50.280">
    <property type="entry name" value="Cobalamin-binding domain"/>
    <property type="match status" value="1"/>
</dbReference>
<evidence type="ECO:0000256" key="3">
    <source>
        <dbReference type="ARBA" id="ARBA00022737"/>
    </source>
</evidence>
<dbReference type="FunFam" id="3.40.50.280:FF:000003">
    <property type="entry name" value="Dimethylamine methyltransferase corrinoid protein"/>
    <property type="match status" value="1"/>
</dbReference>
<evidence type="ECO:0000259" key="6">
    <source>
        <dbReference type="PROSITE" id="PS51332"/>
    </source>
</evidence>
<dbReference type="GO" id="GO:0050667">
    <property type="term" value="P:homocysteine metabolic process"/>
    <property type="evidence" value="ECO:0007669"/>
    <property type="project" value="TreeGrafter"/>
</dbReference>
<dbReference type="GO" id="GO:0004853">
    <property type="term" value="F:uroporphyrinogen decarboxylase activity"/>
    <property type="evidence" value="ECO:0007669"/>
    <property type="project" value="InterPro"/>
</dbReference>
<dbReference type="GO" id="GO:0031419">
    <property type="term" value="F:cobalamin binding"/>
    <property type="evidence" value="ECO:0007669"/>
    <property type="project" value="InterPro"/>
</dbReference>
<dbReference type="CDD" id="cd02070">
    <property type="entry name" value="corrinoid_protein_B12-BD"/>
    <property type="match status" value="1"/>
</dbReference>
<proteinExistence type="inferred from homology"/>
<feature type="domain" description="B12-binding" evidence="6">
    <location>
        <begin position="91"/>
        <end position="222"/>
    </location>
</feature>
<evidence type="ECO:0000256" key="1">
    <source>
        <dbReference type="ARBA" id="ARBA00010854"/>
    </source>
</evidence>
<keyword evidence="8" id="KW-0808">Transferase</keyword>
<dbReference type="PANTHER" id="PTHR45833">
    <property type="entry name" value="METHIONINE SYNTHASE"/>
    <property type="match status" value="1"/>
</dbReference>
<dbReference type="PANTHER" id="PTHR45833:SF1">
    <property type="entry name" value="METHIONINE SYNTHASE"/>
    <property type="match status" value="1"/>
</dbReference>
<dbReference type="GO" id="GO:0032259">
    <property type="term" value="P:methylation"/>
    <property type="evidence" value="ECO:0007669"/>
    <property type="project" value="UniProtKB-KW"/>
</dbReference>
<keyword evidence="8" id="KW-0489">Methyltransferase</keyword>
<evidence type="ECO:0000256" key="4">
    <source>
        <dbReference type="ARBA" id="ARBA00022994"/>
    </source>
</evidence>
<dbReference type="EMBL" id="CP009508">
    <property type="protein sequence ID" value="AKB38659.1"/>
    <property type="molecule type" value="Genomic_DNA"/>
</dbReference>
<dbReference type="PROSITE" id="PS51337">
    <property type="entry name" value="B12_BINDING_NTER"/>
    <property type="match status" value="1"/>
</dbReference>
<organism evidence="8 9">
    <name type="scientific">Methanosarcina siciliae C2J</name>
    <dbReference type="NCBI Taxonomy" id="1434118"/>
    <lineage>
        <taxon>Archaea</taxon>
        <taxon>Methanobacteriati</taxon>
        <taxon>Methanobacteriota</taxon>
        <taxon>Stenosarchaea group</taxon>
        <taxon>Methanomicrobia</taxon>
        <taxon>Methanosarcinales</taxon>
        <taxon>Methanosarcinaceae</taxon>
        <taxon>Methanosarcina</taxon>
    </lineage>
</organism>
<dbReference type="Pfam" id="PF01208">
    <property type="entry name" value="URO-D"/>
    <property type="match status" value="1"/>
</dbReference>
<reference evidence="8 9" key="1">
    <citation type="submission" date="2014-07" db="EMBL/GenBank/DDBJ databases">
        <title>Methanogenic archaea and the global carbon cycle.</title>
        <authorList>
            <person name="Henriksen J.R."/>
            <person name="Luke J."/>
            <person name="Reinhart S."/>
            <person name="Benedict M.N."/>
            <person name="Youngblut N.D."/>
            <person name="Metcalf M.E."/>
            <person name="Whitaker R.J."/>
            <person name="Metcalf W.W."/>
        </authorList>
    </citation>
    <scope>NUCLEOTIDE SEQUENCE [LARGE SCALE GENOMIC DNA]</scope>
    <source>
        <strain evidence="8 9">C2J</strain>
    </source>
</reference>
<gene>
    <name evidence="8" type="ORF">MSSAC_4069</name>
</gene>
<dbReference type="Pfam" id="PF02310">
    <property type="entry name" value="B12-binding"/>
    <property type="match status" value="1"/>
</dbReference>
<keyword evidence="2" id="KW-0479">Metal-binding</keyword>
<dbReference type="InterPro" id="IPR036724">
    <property type="entry name" value="Cobalamin-bd_sf"/>
</dbReference>
<keyword evidence="3" id="KW-0677">Repeat</keyword>
<dbReference type="GO" id="GO:0008705">
    <property type="term" value="F:methionine synthase activity"/>
    <property type="evidence" value="ECO:0007669"/>
    <property type="project" value="TreeGrafter"/>
</dbReference>
<dbReference type="SUPFAM" id="SSF47644">
    <property type="entry name" value="Methionine synthase domain"/>
    <property type="match status" value="1"/>
</dbReference>
<dbReference type="SMART" id="SM01018">
    <property type="entry name" value="B12-binding_2"/>
    <property type="match status" value="1"/>
</dbReference>
<dbReference type="Proteomes" id="UP000033123">
    <property type="component" value="Chromosome"/>
</dbReference>
<dbReference type="InterPro" id="IPR036594">
    <property type="entry name" value="Meth_synthase_dom"/>
</dbReference>
<dbReference type="PROSITE" id="PS51332">
    <property type="entry name" value="B12_BINDING"/>
    <property type="match status" value="1"/>
</dbReference>
<evidence type="ECO:0000256" key="5">
    <source>
        <dbReference type="ARBA" id="ARBA00023285"/>
    </source>
</evidence>
<dbReference type="Pfam" id="PF02607">
    <property type="entry name" value="B12-binding_2"/>
    <property type="match status" value="1"/>
</dbReference>
<dbReference type="RefSeq" id="WP_048185089.1">
    <property type="nucleotide sequence ID" value="NZ_CP009508.1"/>
</dbReference>
<dbReference type="SUPFAM" id="SSF52242">
    <property type="entry name" value="Cobalamin (vitamin B12)-binding domain"/>
    <property type="match status" value="1"/>
</dbReference>
<accession>A0A0E3PUD9</accession>
<evidence type="ECO:0000256" key="2">
    <source>
        <dbReference type="ARBA" id="ARBA00022723"/>
    </source>
</evidence>
<dbReference type="GO" id="GO:0046872">
    <property type="term" value="F:metal ion binding"/>
    <property type="evidence" value="ECO:0007669"/>
    <property type="project" value="UniProtKB-KW"/>
</dbReference>
<name>A0A0E3PUD9_9EURY</name>
<dbReference type="GO" id="GO:0005829">
    <property type="term" value="C:cytosol"/>
    <property type="evidence" value="ECO:0007669"/>
    <property type="project" value="TreeGrafter"/>
</dbReference>
<evidence type="ECO:0000313" key="9">
    <source>
        <dbReference type="Proteomes" id="UP000033123"/>
    </source>
</evidence>
<dbReference type="PATRIC" id="fig|1434118.4.peg.5228"/>
<dbReference type="AlphaFoldDB" id="A0A0E3PUD9"/>
<keyword evidence="5" id="KW-0170">Cobalt</keyword>
<dbReference type="GO" id="GO:0046653">
    <property type="term" value="P:tetrahydrofolate metabolic process"/>
    <property type="evidence" value="ECO:0007669"/>
    <property type="project" value="TreeGrafter"/>
</dbReference>
<dbReference type="InterPro" id="IPR003759">
    <property type="entry name" value="Cbl-bd_cap"/>
</dbReference>
<dbReference type="HOGENOM" id="CLU_028320_1_0_2"/>
<dbReference type="Gene3D" id="1.10.1240.10">
    <property type="entry name" value="Methionine synthase domain"/>
    <property type="match status" value="1"/>
</dbReference>
<dbReference type="InterPro" id="IPR000257">
    <property type="entry name" value="Uroporphyrinogen_deCOase"/>
</dbReference>
<dbReference type="FunFam" id="1.10.1240.10:FF:000004">
    <property type="entry name" value="Monomethylamine methyltransferase corrinoid protein"/>
    <property type="match status" value="1"/>
</dbReference>
<dbReference type="InterPro" id="IPR038071">
    <property type="entry name" value="UROD/MetE-like_sf"/>
</dbReference>
<dbReference type="GO" id="GO:0006779">
    <property type="term" value="P:porphyrin-containing compound biosynthetic process"/>
    <property type="evidence" value="ECO:0007669"/>
    <property type="project" value="InterPro"/>
</dbReference>
<dbReference type="SUPFAM" id="SSF51726">
    <property type="entry name" value="UROD/MetE-like"/>
    <property type="match status" value="1"/>
</dbReference>
<protein>
    <submittedName>
        <fullName evidence="8">Dimethylsulfide methyltransferase corrinoid protein</fullName>
    </submittedName>
</protein>
<dbReference type="GeneID" id="24873800"/>